<evidence type="ECO:0000256" key="4">
    <source>
        <dbReference type="ARBA" id="ARBA00022840"/>
    </source>
</evidence>
<evidence type="ECO:0000313" key="6">
    <source>
        <dbReference type="EMBL" id="AVM42868.1"/>
    </source>
</evidence>
<evidence type="ECO:0000259" key="5">
    <source>
        <dbReference type="PROSITE" id="PS50893"/>
    </source>
</evidence>
<proteinExistence type="inferred from homology"/>
<sequence length="275" mass="30798">MIEIKNLSKKFSKRLALNNVNLVIEAGIHGLLGPNGAGKTTLFRCITGIIEKDAGEIIAPSDISYLPQHFGFYPYFKVKDAMMYFSKLKDIPTDEARLENESLLKKVNLFSEKDKKVKHLSGGMQRRLGIAIALQGNPSVLLVDEPTVGLDPEERMNFKQVLFEISRDISVIISTHIVSDLEGLCEKIIIMNNGEILFHDSAEALIQAAENKVYLAPSKDFKPSGNEYVVKKYLAEGDTKIRFISEKEQNFPVVAVSIEDAYILYIRKSESNAEN</sequence>
<protein>
    <submittedName>
        <fullName evidence="6">ABC transporter ATP-binding protein</fullName>
    </submittedName>
</protein>
<gene>
    <name evidence="6" type="ORF">C5Q98_06420</name>
</gene>
<dbReference type="PANTHER" id="PTHR43335">
    <property type="entry name" value="ABC TRANSPORTER, ATP-BINDING PROTEIN"/>
    <property type="match status" value="1"/>
</dbReference>
<feature type="domain" description="ABC transporter" evidence="5">
    <location>
        <begin position="2"/>
        <end position="218"/>
    </location>
</feature>
<dbReference type="RefSeq" id="WP_106012817.1">
    <property type="nucleotide sequence ID" value="NZ_CP027226.1"/>
</dbReference>
<dbReference type="EMBL" id="CP027226">
    <property type="protein sequence ID" value="AVM42868.1"/>
    <property type="molecule type" value="Genomic_DNA"/>
</dbReference>
<dbReference type="SUPFAM" id="SSF52540">
    <property type="entry name" value="P-loop containing nucleoside triphosphate hydrolases"/>
    <property type="match status" value="1"/>
</dbReference>
<evidence type="ECO:0000313" key="7">
    <source>
        <dbReference type="Proteomes" id="UP000237947"/>
    </source>
</evidence>
<dbReference type="PANTHER" id="PTHR43335:SF2">
    <property type="entry name" value="ABC TRANSPORTER, ATP-BINDING PROTEIN"/>
    <property type="match status" value="1"/>
</dbReference>
<dbReference type="AlphaFoldDB" id="A0A2S0KPD4"/>
<accession>A0A2S0KPD4</accession>
<keyword evidence="2" id="KW-0813">Transport</keyword>
<dbReference type="GO" id="GO:0016887">
    <property type="term" value="F:ATP hydrolysis activity"/>
    <property type="evidence" value="ECO:0007669"/>
    <property type="project" value="InterPro"/>
</dbReference>
<dbReference type="InterPro" id="IPR003593">
    <property type="entry name" value="AAA+_ATPase"/>
</dbReference>
<evidence type="ECO:0000256" key="1">
    <source>
        <dbReference type="ARBA" id="ARBA00005417"/>
    </source>
</evidence>
<dbReference type="Pfam" id="PF00005">
    <property type="entry name" value="ABC_tran"/>
    <property type="match status" value="1"/>
</dbReference>
<keyword evidence="4 6" id="KW-0067">ATP-binding</keyword>
<evidence type="ECO:0000256" key="3">
    <source>
        <dbReference type="ARBA" id="ARBA00022741"/>
    </source>
</evidence>
<evidence type="ECO:0000256" key="2">
    <source>
        <dbReference type="ARBA" id="ARBA00022448"/>
    </source>
</evidence>
<keyword evidence="7" id="KW-1185">Reference proteome</keyword>
<dbReference type="PROSITE" id="PS00211">
    <property type="entry name" value="ABC_TRANSPORTER_1"/>
    <property type="match status" value="1"/>
</dbReference>
<dbReference type="KEGG" id="fsa:C5Q98_06420"/>
<name>A0A2S0KPD4_9FIRM</name>
<dbReference type="PROSITE" id="PS50893">
    <property type="entry name" value="ABC_TRANSPORTER_2"/>
    <property type="match status" value="1"/>
</dbReference>
<dbReference type="InterPro" id="IPR017871">
    <property type="entry name" value="ABC_transporter-like_CS"/>
</dbReference>
<dbReference type="GO" id="GO:0005524">
    <property type="term" value="F:ATP binding"/>
    <property type="evidence" value="ECO:0007669"/>
    <property type="project" value="UniProtKB-KW"/>
</dbReference>
<dbReference type="Gene3D" id="3.40.50.300">
    <property type="entry name" value="P-loop containing nucleotide triphosphate hydrolases"/>
    <property type="match status" value="1"/>
</dbReference>
<comment type="similarity">
    <text evidence="1">Belongs to the ABC transporter superfamily.</text>
</comment>
<organism evidence="6 7">
    <name type="scientific">Fastidiosipila sanguinis</name>
    <dbReference type="NCBI Taxonomy" id="236753"/>
    <lineage>
        <taxon>Bacteria</taxon>
        <taxon>Bacillati</taxon>
        <taxon>Bacillota</taxon>
        <taxon>Clostridia</taxon>
        <taxon>Eubacteriales</taxon>
        <taxon>Oscillospiraceae</taxon>
        <taxon>Fastidiosipila</taxon>
    </lineage>
</organism>
<dbReference type="SMART" id="SM00382">
    <property type="entry name" value="AAA"/>
    <property type="match status" value="1"/>
</dbReference>
<reference evidence="7" key="1">
    <citation type="submission" date="2018-02" db="EMBL/GenBank/DDBJ databases">
        <authorList>
            <person name="Holder M.E."/>
            <person name="Ajami N.J."/>
            <person name="Petrosino J.F."/>
        </authorList>
    </citation>
    <scope>NUCLEOTIDE SEQUENCE [LARGE SCALE GENOMIC DNA]</scope>
    <source>
        <strain evidence="7">CCUG 47711</strain>
    </source>
</reference>
<dbReference type="InterPro" id="IPR003439">
    <property type="entry name" value="ABC_transporter-like_ATP-bd"/>
</dbReference>
<dbReference type="InterPro" id="IPR027417">
    <property type="entry name" value="P-loop_NTPase"/>
</dbReference>
<dbReference type="Proteomes" id="UP000237947">
    <property type="component" value="Chromosome"/>
</dbReference>
<keyword evidence="3" id="KW-0547">Nucleotide-binding</keyword>
<dbReference type="OrthoDB" id="9775135at2"/>